<evidence type="ECO:0000313" key="3">
    <source>
        <dbReference type="Proteomes" id="UP000814176"/>
    </source>
</evidence>
<accession>A0ABQ8KSN5</accession>
<sequence>MPRKRRSLQSLFSSPSAFLQAPLPDCPSTPSSSRASSRARSNSAATTDTYASSSSSCVSSISSLLDLPLLDLPATPPRYSPPPDLLDDDPFANLSPAPSVRRSRPPSLVLTGIDARTIADDTRSLPPRSPLAADDASSTTGSLVSLPDVFSAPPVTPTKSRSRFRIPRPKSSNGPAYTRPAFPPRPSLPSLSTLARSHVPLPKVSKCGEER</sequence>
<feature type="region of interest" description="Disordered" evidence="1">
    <location>
        <begin position="1"/>
        <end position="56"/>
    </location>
</feature>
<feature type="compositionally biased region" description="Low complexity" evidence="1">
    <location>
        <begin position="94"/>
        <end position="110"/>
    </location>
</feature>
<name>A0ABQ8KSN5_9APHY</name>
<feature type="compositionally biased region" description="Pro residues" evidence="1">
    <location>
        <begin position="74"/>
        <end position="84"/>
    </location>
</feature>
<feature type="compositionally biased region" description="Polar residues" evidence="1">
    <location>
        <begin position="8"/>
        <end position="17"/>
    </location>
</feature>
<evidence type="ECO:0000256" key="1">
    <source>
        <dbReference type="SAM" id="MobiDB-lite"/>
    </source>
</evidence>
<reference evidence="2 3" key="1">
    <citation type="journal article" date="2021" name="Environ. Microbiol.">
        <title>Gene family expansions and transcriptome signatures uncover fungal adaptations to wood decay.</title>
        <authorList>
            <person name="Hage H."/>
            <person name="Miyauchi S."/>
            <person name="Viragh M."/>
            <person name="Drula E."/>
            <person name="Min B."/>
            <person name="Chaduli D."/>
            <person name="Navarro D."/>
            <person name="Favel A."/>
            <person name="Norest M."/>
            <person name="Lesage-Meessen L."/>
            <person name="Balint B."/>
            <person name="Merenyi Z."/>
            <person name="de Eugenio L."/>
            <person name="Morin E."/>
            <person name="Martinez A.T."/>
            <person name="Baldrian P."/>
            <person name="Stursova M."/>
            <person name="Martinez M.J."/>
            <person name="Novotny C."/>
            <person name="Magnuson J.K."/>
            <person name="Spatafora J.W."/>
            <person name="Maurice S."/>
            <person name="Pangilinan J."/>
            <person name="Andreopoulos W."/>
            <person name="LaButti K."/>
            <person name="Hundley H."/>
            <person name="Na H."/>
            <person name="Kuo A."/>
            <person name="Barry K."/>
            <person name="Lipzen A."/>
            <person name="Henrissat B."/>
            <person name="Riley R."/>
            <person name="Ahrendt S."/>
            <person name="Nagy L.G."/>
            <person name="Grigoriev I.V."/>
            <person name="Martin F."/>
            <person name="Rosso M.N."/>
        </authorList>
    </citation>
    <scope>NUCLEOTIDE SEQUENCE [LARGE SCALE GENOMIC DNA]</scope>
    <source>
        <strain evidence="2 3">CIRM-BRFM 1785</strain>
    </source>
</reference>
<gene>
    <name evidence="2" type="ORF">C8Q71DRAFT_347515</name>
</gene>
<proteinExistence type="predicted"/>
<evidence type="ECO:0000313" key="2">
    <source>
        <dbReference type="EMBL" id="KAH9841762.1"/>
    </source>
</evidence>
<dbReference type="Proteomes" id="UP000814176">
    <property type="component" value="Unassembled WGS sequence"/>
</dbReference>
<dbReference type="EMBL" id="JADCUA010000003">
    <property type="protein sequence ID" value="KAH9841762.1"/>
    <property type="molecule type" value="Genomic_DNA"/>
</dbReference>
<dbReference type="GeneID" id="71998707"/>
<feature type="region of interest" description="Disordered" evidence="1">
    <location>
        <begin position="71"/>
        <end position="211"/>
    </location>
</feature>
<organism evidence="2 3">
    <name type="scientific">Rhodofomes roseus</name>
    <dbReference type="NCBI Taxonomy" id="34475"/>
    <lineage>
        <taxon>Eukaryota</taxon>
        <taxon>Fungi</taxon>
        <taxon>Dikarya</taxon>
        <taxon>Basidiomycota</taxon>
        <taxon>Agaricomycotina</taxon>
        <taxon>Agaricomycetes</taxon>
        <taxon>Polyporales</taxon>
        <taxon>Rhodofomes</taxon>
    </lineage>
</organism>
<comment type="caution">
    <text evidence="2">The sequence shown here is derived from an EMBL/GenBank/DDBJ whole genome shotgun (WGS) entry which is preliminary data.</text>
</comment>
<keyword evidence="3" id="KW-1185">Reference proteome</keyword>
<dbReference type="RefSeq" id="XP_047783061.1">
    <property type="nucleotide sequence ID" value="XM_047917975.1"/>
</dbReference>
<feature type="compositionally biased region" description="Low complexity" evidence="1">
    <location>
        <begin position="188"/>
        <end position="197"/>
    </location>
</feature>
<feature type="compositionally biased region" description="Low complexity" evidence="1">
    <location>
        <begin position="28"/>
        <end position="56"/>
    </location>
</feature>
<protein>
    <submittedName>
        <fullName evidence="2">Uncharacterized protein</fullName>
    </submittedName>
</protein>